<comment type="caution">
    <text evidence="1">The sequence shown here is derived from an EMBL/GenBank/DDBJ whole genome shotgun (WGS) entry which is preliminary data.</text>
</comment>
<organism evidence="1 2">
    <name type="scientific">Trichinella nativa</name>
    <dbReference type="NCBI Taxonomy" id="6335"/>
    <lineage>
        <taxon>Eukaryota</taxon>
        <taxon>Metazoa</taxon>
        <taxon>Ecdysozoa</taxon>
        <taxon>Nematoda</taxon>
        <taxon>Enoplea</taxon>
        <taxon>Dorylaimia</taxon>
        <taxon>Trichinellida</taxon>
        <taxon>Trichinellidae</taxon>
        <taxon>Trichinella</taxon>
    </lineage>
</organism>
<dbReference type="AlphaFoldDB" id="A0A0V1KYW7"/>
<name>A0A0V1KYW7_9BILA</name>
<evidence type="ECO:0000313" key="1">
    <source>
        <dbReference type="EMBL" id="KRZ52500.1"/>
    </source>
</evidence>
<keyword evidence="2" id="KW-1185">Reference proteome</keyword>
<protein>
    <submittedName>
        <fullName evidence="1">Uncharacterized protein</fullName>
    </submittedName>
</protein>
<gene>
    <name evidence="1" type="ORF">T02_12424</name>
</gene>
<dbReference type="EMBL" id="JYDW01000191">
    <property type="protein sequence ID" value="KRZ52500.1"/>
    <property type="molecule type" value="Genomic_DNA"/>
</dbReference>
<proteinExistence type="predicted"/>
<reference evidence="1 2" key="1">
    <citation type="submission" date="2015-05" db="EMBL/GenBank/DDBJ databases">
        <title>Evolution of Trichinella species and genotypes.</title>
        <authorList>
            <person name="Korhonen P.K."/>
            <person name="Edoardo P."/>
            <person name="Giuseppe L.R."/>
            <person name="Gasser R.B."/>
        </authorList>
    </citation>
    <scope>NUCLEOTIDE SEQUENCE [LARGE SCALE GENOMIC DNA]</scope>
    <source>
        <strain evidence="1">ISS10</strain>
    </source>
</reference>
<dbReference type="Proteomes" id="UP000054721">
    <property type="component" value="Unassembled WGS sequence"/>
</dbReference>
<accession>A0A0V1KYW7</accession>
<sequence>MAGCIGLGSINKNKSMHMIDVRETADSQWQLTAERMPMFLCGNMIFDAKYLCEEKLMEWLQIDVPKWEHCHLASSISTAQDSFFGMVHFGPALHLLVVHHAILLDHQIFVVLVFILLGRQFILFHDEHS</sequence>
<evidence type="ECO:0000313" key="2">
    <source>
        <dbReference type="Proteomes" id="UP000054721"/>
    </source>
</evidence>